<feature type="compositionally biased region" description="Basic and acidic residues" evidence="1">
    <location>
        <begin position="16"/>
        <end position="33"/>
    </location>
</feature>
<dbReference type="OrthoDB" id="354304at2759"/>
<evidence type="ECO:0000313" key="2">
    <source>
        <dbReference type="EMBL" id="RSH87160.1"/>
    </source>
</evidence>
<accession>A0A427Y7U4</accession>
<feature type="region of interest" description="Disordered" evidence="1">
    <location>
        <begin position="1"/>
        <end position="51"/>
    </location>
</feature>
<sequence length="96" mass="10184">MTNTGWTRLELGYEEELSRAPKPHIETDPKDVNKSSVPSAAPPGTPGDNELPRLVARVLLTDVTEHLSGLQVAENGAGHDSDVRAFFSGATTTGNS</sequence>
<reference evidence="2 3" key="1">
    <citation type="submission" date="2018-11" db="EMBL/GenBank/DDBJ databases">
        <title>Genome sequence of Saitozyma podzolica DSM 27192.</title>
        <authorList>
            <person name="Aliyu H."/>
            <person name="Gorte O."/>
            <person name="Ochsenreither K."/>
        </authorList>
    </citation>
    <scope>NUCLEOTIDE SEQUENCE [LARGE SCALE GENOMIC DNA]</scope>
    <source>
        <strain evidence="2 3">DSM 27192</strain>
    </source>
</reference>
<keyword evidence="3" id="KW-1185">Reference proteome</keyword>
<dbReference type="STRING" id="1890683.A0A427Y7U4"/>
<protein>
    <submittedName>
        <fullName evidence="2">Uncharacterized protein</fullName>
    </submittedName>
</protein>
<gene>
    <name evidence="2" type="ORF">EHS25_003651</name>
</gene>
<comment type="caution">
    <text evidence="2">The sequence shown here is derived from an EMBL/GenBank/DDBJ whole genome shotgun (WGS) entry which is preliminary data.</text>
</comment>
<evidence type="ECO:0000256" key="1">
    <source>
        <dbReference type="SAM" id="MobiDB-lite"/>
    </source>
</evidence>
<proteinExistence type="predicted"/>
<dbReference type="EMBL" id="RSCD01000018">
    <property type="protein sequence ID" value="RSH87160.1"/>
    <property type="molecule type" value="Genomic_DNA"/>
</dbReference>
<dbReference type="AlphaFoldDB" id="A0A427Y7U4"/>
<name>A0A427Y7U4_9TREE</name>
<evidence type="ECO:0000313" key="3">
    <source>
        <dbReference type="Proteomes" id="UP000279259"/>
    </source>
</evidence>
<organism evidence="2 3">
    <name type="scientific">Saitozyma podzolica</name>
    <dbReference type="NCBI Taxonomy" id="1890683"/>
    <lineage>
        <taxon>Eukaryota</taxon>
        <taxon>Fungi</taxon>
        <taxon>Dikarya</taxon>
        <taxon>Basidiomycota</taxon>
        <taxon>Agaricomycotina</taxon>
        <taxon>Tremellomycetes</taxon>
        <taxon>Tremellales</taxon>
        <taxon>Trimorphomycetaceae</taxon>
        <taxon>Saitozyma</taxon>
    </lineage>
</organism>
<dbReference type="Proteomes" id="UP000279259">
    <property type="component" value="Unassembled WGS sequence"/>
</dbReference>